<accession>A0A5B6WFR8</accession>
<organism evidence="1 2">
    <name type="scientific">Gossypium australe</name>
    <dbReference type="NCBI Taxonomy" id="47621"/>
    <lineage>
        <taxon>Eukaryota</taxon>
        <taxon>Viridiplantae</taxon>
        <taxon>Streptophyta</taxon>
        <taxon>Embryophyta</taxon>
        <taxon>Tracheophyta</taxon>
        <taxon>Spermatophyta</taxon>
        <taxon>Magnoliopsida</taxon>
        <taxon>eudicotyledons</taxon>
        <taxon>Gunneridae</taxon>
        <taxon>Pentapetalae</taxon>
        <taxon>rosids</taxon>
        <taxon>malvids</taxon>
        <taxon>Malvales</taxon>
        <taxon>Malvaceae</taxon>
        <taxon>Malvoideae</taxon>
        <taxon>Gossypium</taxon>
    </lineage>
</organism>
<dbReference type="AlphaFoldDB" id="A0A5B6WFR8"/>
<dbReference type="Proteomes" id="UP000325315">
    <property type="component" value="Unassembled WGS sequence"/>
</dbReference>
<comment type="caution">
    <text evidence="1">The sequence shown here is derived from an EMBL/GenBank/DDBJ whole genome shotgun (WGS) entry which is preliminary data.</text>
</comment>
<proteinExistence type="predicted"/>
<name>A0A5B6WFR8_9ROSI</name>
<evidence type="ECO:0000313" key="2">
    <source>
        <dbReference type="Proteomes" id="UP000325315"/>
    </source>
</evidence>
<sequence length="80" mass="9140">MKRSQNRLTCKEIKQTEAVLPSYGVRSSEEEEIELVAKIASTVSSHNLESLSKNEYWSLLKQIAFKENNKESNDPKLEAI</sequence>
<keyword evidence="2" id="KW-1185">Reference proteome</keyword>
<evidence type="ECO:0000313" key="1">
    <source>
        <dbReference type="EMBL" id="KAA3480184.1"/>
    </source>
</evidence>
<gene>
    <name evidence="1" type="ORF">EPI10_020634</name>
</gene>
<protein>
    <submittedName>
        <fullName evidence="1">Disease resistance protein RGA2-like</fullName>
    </submittedName>
</protein>
<dbReference type="OrthoDB" id="2018467at2759"/>
<reference evidence="2" key="1">
    <citation type="journal article" date="2019" name="Plant Biotechnol. J.">
        <title>Genome sequencing of the Australian wild diploid species Gossypium australe highlights disease resistance and delayed gland morphogenesis.</title>
        <authorList>
            <person name="Cai Y."/>
            <person name="Cai X."/>
            <person name="Wang Q."/>
            <person name="Wang P."/>
            <person name="Zhang Y."/>
            <person name="Cai C."/>
            <person name="Xu Y."/>
            <person name="Wang K."/>
            <person name="Zhou Z."/>
            <person name="Wang C."/>
            <person name="Geng S."/>
            <person name="Li B."/>
            <person name="Dong Q."/>
            <person name="Hou Y."/>
            <person name="Wang H."/>
            <person name="Ai P."/>
            <person name="Liu Z."/>
            <person name="Yi F."/>
            <person name="Sun M."/>
            <person name="An G."/>
            <person name="Cheng J."/>
            <person name="Zhang Y."/>
            <person name="Shi Q."/>
            <person name="Xie Y."/>
            <person name="Shi X."/>
            <person name="Chang Y."/>
            <person name="Huang F."/>
            <person name="Chen Y."/>
            <person name="Hong S."/>
            <person name="Mi L."/>
            <person name="Sun Q."/>
            <person name="Zhang L."/>
            <person name="Zhou B."/>
            <person name="Peng R."/>
            <person name="Zhang X."/>
            <person name="Liu F."/>
        </authorList>
    </citation>
    <scope>NUCLEOTIDE SEQUENCE [LARGE SCALE GENOMIC DNA]</scope>
    <source>
        <strain evidence="2">cv. PA1801</strain>
    </source>
</reference>
<dbReference type="EMBL" id="SMMG02000003">
    <property type="protein sequence ID" value="KAA3480184.1"/>
    <property type="molecule type" value="Genomic_DNA"/>
</dbReference>